<keyword evidence="1" id="KW-0812">Transmembrane</keyword>
<organism evidence="2 3">
    <name type="scientific">Staphylococcus caprae</name>
    <dbReference type="NCBI Taxonomy" id="29380"/>
    <lineage>
        <taxon>Bacteria</taxon>
        <taxon>Bacillati</taxon>
        <taxon>Bacillota</taxon>
        <taxon>Bacilli</taxon>
        <taxon>Bacillales</taxon>
        <taxon>Staphylococcaceae</taxon>
        <taxon>Staphylococcus</taxon>
    </lineage>
</organism>
<feature type="transmembrane region" description="Helical" evidence="1">
    <location>
        <begin position="9"/>
        <end position="31"/>
    </location>
</feature>
<evidence type="ECO:0000313" key="2">
    <source>
        <dbReference type="EMBL" id="BBD92790.1"/>
    </source>
</evidence>
<reference evidence="2 3" key="1">
    <citation type="submission" date="2018-05" db="EMBL/GenBank/DDBJ databases">
        <title>Complete genome sequencing of three human clinical isolates of Staphylococcus caprae reveals virulence factors similar to those of S. epidermidis and S. capitis.</title>
        <authorList>
            <person name="Watanabe S."/>
            <person name="Cui L."/>
        </authorList>
    </citation>
    <scope>NUCLEOTIDE SEQUENCE [LARGE SCALE GENOMIC DNA]</scope>
    <source>
        <strain evidence="2 3">JMUB590</strain>
    </source>
</reference>
<evidence type="ECO:0008006" key="4">
    <source>
        <dbReference type="Google" id="ProtNLM"/>
    </source>
</evidence>
<dbReference type="Proteomes" id="UP000274772">
    <property type="component" value="Chromosome"/>
</dbReference>
<keyword evidence="3" id="KW-1185">Reference proteome</keyword>
<evidence type="ECO:0000313" key="3">
    <source>
        <dbReference type="Proteomes" id="UP000274772"/>
    </source>
</evidence>
<gene>
    <name evidence="2" type="ORF">JMUB590_1733</name>
</gene>
<feature type="transmembrane region" description="Helical" evidence="1">
    <location>
        <begin position="86"/>
        <end position="110"/>
    </location>
</feature>
<proteinExistence type="predicted"/>
<sequence length="140" mass="15763">MDKQKDTKGLLLFVAIEGIAGLGFSRGFFFAKEQENVLSDSDFYLALHHILPIWIWGIIMMIVSLILGLSAYFIPKHHINNTCNWLLFIGGFGSAFVYFLMTSASIYHAINWLSTLQFTIFTIVCGIIGFLGGADLYDRK</sequence>
<keyword evidence="1" id="KW-0472">Membrane</keyword>
<keyword evidence="1" id="KW-1133">Transmembrane helix</keyword>
<dbReference type="EMBL" id="AP018586">
    <property type="protein sequence ID" value="BBD92790.1"/>
    <property type="molecule type" value="Genomic_DNA"/>
</dbReference>
<evidence type="ECO:0000256" key="1">
    <source>
        <dbReference type="SAM" id="Phobius"/>
    </source>
</evidence>
<name>A0ABN5W4B8_9STAP</name>
<accession>A0ABN5W4B8</accession>
<protein>
    <recommendedName>
        <fullName evidence="4">Integral membrane protein</fullName>
    </recommendedName>
</protein>
<feature type="transmembrane region" description="Helical" evidence="1">
    <location>
        <begin position="116"/>
        <end position="137"/>
    </location>
</feature>
<dbReference type="RefSeq" id="WP_002442385.1">
    <property type="nucleotide sequence ID" value="NZ_AP018586.1"/>
</dbReference>
<feature type="transmembrane region" description="Helical" evidence="1">
    <location>
        <begin position="51"/>
        <end position="74"/>
    </location>
</feature>
<dbReference type="GeneID" id="58051486"/>